<feature type="domain" description="PDZ" evidence="1">
    <location>
        <begin position="345"/>
        <end position="416"/>
    </location>
</feature>
<evidence type="ECO:0000259" key="1">
    <source>
        <dbReference type="PROSITE" id="PS50106"/>
    </source>
</evidence>
<dbReference type="EMBL" id="JH767137">
    <property type="protein sequence ID" value="EQC40026.1"/>
    <property type="molecule type" value="Genomic_DNA"/>
</dbReference>
<dbReference type="InterPro" id="IPR036034">
    <property type="entry name" value="PDZ_sf"/>
</dbReference>
<accession>T0QZA9</accession>
<gene>
    <name evidence="2" type="ORF">SDRG_02685</name>
</gene>
<dbReference type="Gene3D" id="2.30.42.10">
    <property type="match status" value="1"/>
</dbReference>
<name>T0QZA9_SAPDV</name>
<organism evidence="2 3">
    <name type="scientific">Saprolegnia diclina (strain VS20)</name>
    <dbReference type="NCBI Taxonomy" id="1156394"/>
    <lineage>
        <taxon>Eukaryota</taxon>
        <taxon>Sar</taxon>
        <taxon>Stramenopiles</taxon>
        <taxon>Oomycota</taxon>
        <taxon>Saprolegniomycetes</taxon>
        <taxon>Saprolegniales</taxon>
        <taxon>Saprolegniaceae</taxon>
        <taxon>Saprolegnia</taxon>
    </lineage>
</organism>
<dbReference type="RefSeq" id="XP_008606500.1">
    <property type="nucleotide sequence ID" value="XM_008608278.1"/>
</dbReference>
<dbReference type="GeneID" id="19943412"/>
<proteinExistence type="predicted"/>
<dbReference type="InParanoid" id="T0QZA9"/>
<keyword evidence="3" id="KW-1185">Reference proteome</keyword>
<dbReference type="SMART" id="SM00228">
    <property type="entry name" value="PDZ"/>
    <property type="match status" value="2"/>
</dbReference>
<reference evidence="2 3" key="1">
    <citation type="submission" date="2012-04" db="EMBL/GenBank/DDBJ databases">
        <title>The Genome Sequence of Saprolegnia declina VS20.</title>
        <authorList>
            <consortium name="The Broad Institute Genome Sequencing Platform"/>
            <person name="Russ C."/>
            <person name="Nusbaum C."/>
            <person name="Tyler B."/>
            <person name="van West P."/>
            <person name="Dieguez-Uribeondo J."/>
            <person name="de Bruijn I."/>
            <person name="Tripathy S."/>
            <person name="Jiang R."/>
            <person name="Young S.K."/>
            <person name="Zeng Q."/>
            <person name="Gargeya S."/>
            <person name="Fitzgerald M."/>
            <person name="Haas B."/>
            <person name="Abouelleil A."/>
            <person name="Alvarado L."/>
            <person name="Arachchi H.M."/>
            <person name="Berlin A."/>
            <person name="Chapman S.B."/>
            <person name="Goldberg J."/>
            <person name="Griggs A."/>
            <person name="Gujja S."/>
            <person name="Hansen M."/>
            <person name="Howarth C."/>
            <person name="Imamovic A."/>
            <person name="Larimer J."/>
            <person name="McCowen C."/>
            <person name="Montmayeur A."/>
            <person name="Murphy C."/>
            <person name="Neiman D."/>
            <person name="Pearson M."/>
            <person name="Priest M."/>
            <person name="Roberts A."/>
            <person name="Saif S."/>
            <person name="Shea T."/>
            <person name="Sisk P."/>
            <person name="Sykes S."/>
            <person name="Wortman J."/>
            <person name="Nusbaum C."/>
            <person name="Birren B."/>
        </authorList>
    </citation>
    <scope>NUCLEOTIDE SEQUENCE [LARGE SCALE GENOMIC DNA]</scope>
    <source>
        <strain evidence="2 3">VS20</strain>
    </source>
</reference>
<evidence type="ECO:0000313" key="2">
    <source>
        <dbReference type="EMBL" id="EQC40026.1"/>
    </source>
</evidence>
<dbReference type="VEuPathDB" id="FungiDB:SDRG_02685"/>
<sequence length="425" mass="44999">MEPRVADAPPSPATLQKLQRKSLFRRQSIQDISLSSERLLLQHELAQLTQVEVSWGAGPLGLTLINENGRTVVKASACDEVNAGDVLLAVNGQLVLWCDYASVMQLLHSVPRPASLIFARSPTQTVVDSESSLLTSDEVYQTLVSLLADTHDHNDASPIASTASAASSHSSLAYCRCPHCSKAADLEALFISSDATLEAATMTSLEDQLDSFVMTKSTDAATMATPSLTGAPSTHPLYLPVQYNVAGYTPERQPILVPHMIVASTPAASVVVPPAATSALTPLPPAPTVVAPVQPLGFGNFIDFVISGFTGGGHTSAPAAKKPDTKTPKAPVPAATGYYKVRWRQGTLGLTLKFVNSRLLVTQVGIPPADLASKFAVGDELVVINGFETARIGYQQSIHFLQTLPKPIRLEFLRASGASEASVSL</sequence>
<dbReference type="PROSITE" id="PS50106">
    <property type="entry name" value="PDZ"/>
    <property type="match status" value="1"/>
</dbReference>
<dbReference type="SUPFAM" id="SSF50156">
    <property type="entry name" value="PDZ domain-like"/>
    <property type="match status" value="2"/>
</dbReference>
<protein>
    <recommendedName>
        <fullName evidence="1">PDZ domain-containing protein</fullName>
    </recommendedName>
</protein>
<dbReference type="Proteomes" id="UP000030762">
    <property type="component" value="Unassembled WGS sequence"/>
</dbReference>
<evidence type="ECO:0000313" key="3">
    <source>
        <dbReference type="Proteomes" id="UP000030762"/>
    </source>
</evidence>
<dbReference type="AlphaFoldDB" id="T0QZA9"/>
<dbReference type="OrthoDB" id="165498at2759"/>
<dbReference type="InterPro" id="IPR001478">
    <property type="entry name" value="PDZ"/>
</dbReference>